<dbReference type="GO" id="GO:0016740">
    <property type="term" value="F:transferase activity"/>
    <property type="evidence" value="ECO:0007669"/>
    <property type="project" value="UniProtKB-KW"/>
</dbReference>
<dbReference type="PANTHER" id="PTHR36528">
    <property type="entry name" value="CRISPR SYSTEM SINGLE-STRAND-SPECIFIC DEOXYRIBONUCLEASE CAS10/CSM1 (SUBTYPE III-A)"/>
    <property type="match status" value="1"/>
</dbReference>
<dbReference type="GO" id="GO:0004519">
    <property type="term" value="F:endonuclease activity"/>
    <property type="evidence" value="ECO:0007669"/>
    <property type="project" value="UniProtKB-KW"/>
</dbReference>
<dbReference type="PANTHER" id="PTHR36528:SF1">
    <property type="entry name" value="CRISPR SYSTEM SINGLE-STRAND-SPECIFIC DEOXYRIBONUCLEASE CAS10_CSM1 (SUBTYPE III-A)"/>
    <property type="match status" value="1"/>
</dbReference>
<keyword evidence="10" id="KW-0051">Antiviral defense</keyword>
<dbReference type="PROSITE" id="PS50887">
    <property type="entry name" value="GGDEF"/>
    <property type="match status" value="1"/>
</dbReference>
<name>A0A1G5SEU8_9PROT</name>
<evidence type="ECO:0000259" key="12">
    <source>
        <dbReference type="PROSITE" id="PS50887"/>
    </source>
</evidence>
<evidence type="ECO:0000256" key="10">
    <source>
        <dbReference type="ARBA" id="ARBA00023118"/>
    </source>
</evidence>
<reference evidence="13 14" key="1">
    <citation type="submission" date="2016-10" db="EMBL/GenBank/DDBJ databases">
        <authorList>
            <person name="de Groot N.N."/>
        </authorList>
    </citation>
    <scope>NUCLEOTIDE SEQUENCE [LARGE SCALE GENOMIC DNA]</scope>
    <source>
        <strain evidence="13">1</strain>
    </source>
</reference>
<dbReference type="InterPro" id="IPR013408">
    <property type="entry name" value="Cas10/Csm1"/>
</dbReference>
<dbReference type="InterPro" id="IPR052117">
    <property type="entry name" value="Cas10/Csm1_subtype-III-A"/>
</dbReference>
<comment type="similarity">
    <text evidence="1">Belongs to the CRISPR-associated Cas10/Csm1 family.</text>
</comment>
<evidence type="ECO:0000256" key="1">
    <source>
        <dbReference type="ARBA" id="ARBA00005700"/>
    </source>
</evidence>
<evidence type="ECO:0000256" key="5">
    <source>
        <dbReference type="ARBA" id="ARBA00022741"/>
    </source>
</evidence>
<evidence type="ECO:0000256" key="4">
    <source>
        <dbReference type="ARBA" id="ARBA00022722"/>
    </source>
</evidence>
<protein>
    <recommendedName>
        <fullName evidence="2">CRISPR system single-strand-specific deoxyribonuclease Cas10/Csm1 (subtype III-A)</fullName>
    </recommendedName>
    <alternativeName>
        <fullName evidence="11">Cyclic oligoadenylate synthase</fullName>
    </alternativeName>
</protein>
<dbReference type="CDD" id="cd09680">
    <property type="entry name" value="Cas10_III"/>
    <property type="match status" value="1"/>
</dbReference>
<dbReference type="STRING" id="51642.NSMM_400120"/>
<evidence type="ECO:0000313" key="13">
    <source>
        <dbReference type="EMBL" id="SCZ85642.1"/>
    </source>
</evidence>
<dbReference type="Pfam" id="PF18211">
    <property type="entry name" value="Csm1_B"/>
    <property type="match status" value="1"/>
</dbReference>
<evidence type="ECO:0000313" key="14">
    <source>
        <dbReference type="Proteomes" id="UP000198729"/>
    </source>
</evidence>
<proteinExistence type="inferred from homology"/>
<evidence type="ECO:0000256" key="3">
    <source>
        <dbReference type="ARBA" id="ARBA00022679"/>
    </source>
</evidence>
<keyword evidence="3" id="KW-0808">Transferase</keyword>
<keyword evidence="14" id="KW-1185">Reference proteome</keyword>
<dbReference type="NCBIfam" id="TIGR02578">
    <property type="entry name" value="cas_TM1811_Csm1"/>
    <property type="match status" value="1"/>
</dbReference>
<dbReference type="InterPro" id="IPR000160">
    <property type="entry name" value="GGDEF_dom"/>
</dbReference>
<evidence type="ECO:0000256" key="6">
    <source>
        <dbReference type="ARBA" id="ARBA00022759"/>
    </source>
</evidence>
<feature type="domain" description="GGDEF" evidence="12">
    <location>
        <begin position="608"/>
        <end position="748"/>
    </location>
</feature>
<keyword evidence="5" id="KW-0547">Nucleotide-binding</keyword>
<evidence type="ECO:0000256" key="8">
    <source>
        <dbReference type="ARBA" id="ARBA00022839"/>
    </source>
</evidence>
<gene>
    <name evidence="13" type="ORF">NSMM_400120</name>
</gene>
<keyword evidence="6" id="KW-0255">Endonuclease</keyword>
<dbReference type="GO" id="GO:0005524">
    <property type="term" value="F:ATP binding"/>
    <property type="evidence" value="ECO:0007669"/>
    <property type="project" value="UniProtKB-KW"/>
</dbReference>
<dbReference type="GO" id="GO:0051607">
    <property type="term" value="P:defense response to virus"/>
    <property type="evidence" value="ECO:0007669"/>
    <property type="project" value="UniProtKB-KW"/>
</dbReference>
<keyword evidence="4" id="KW-0540">Nuclease</keyword>
<dbReference type="InterPro" id="IPR054767">
    <property type="entry name" value="Cas10-Cmr2_palm2"/>
</dbReference>
<sequence>MSLLHSSCRIAFAALLHDLGKFHERTGQPVSGDLAALTTLYRYSHAAHTGGMWDVVEKFAPDLMRGDVSPFSGRTSGADITDSMANAAAAHHKPGTLLQWIIATADRAASGFERKEFDEYNADAEGETPQHKNRFQARMVSLFEQIRINPQAPAGQFAYAYPLRALGPEAIFPDKRAAVEPDGDKSAQAEYAALWEQFIQALASIPQSHRNNWPLWLDHFDSAWLAYIQAMPSATNRGVVPDVSLYDHSKAVAALATALWRWHEETGNTGADALAKLSNPERPDWDEQKLLLIQGDFFGIQNFIFAQGAQTQKHAHKLLRGRSFQVALLAEMAALKLLETLQLPSTSQIINAAGKFLIVAPNTQSAREAVENCRHSFDQWCLQHTYGEIGIGIAQTAASCNDLISKRFKALTQQLFIELDIAKHRRFDLCGNTVAVREVSFADGPCGYHGRYPADRAAKGEKPACCALSRDQITIGEALIKNTRLLVLRQADSFKKPLDLDYFGYQLLFVKNSDDSSHYSQLARSGELVRAWDFDLPEADGSCFHGYARRFVNSYVPVLDDLDQQLSDKYGRWEDDTEFDREHPIKTLHHIACENRRLQENGKWLGEIALVTLKGDIDNLGALFQNGLEEPTFARWAALSRQVNAFFALWLPWYCAHGENGRFRNTYTVFAGGDDFFLIGPWESTLELAGVMRKAFARYVVRDDITFSLSAAMTQPKVPARQLAVAAEAGLHAAKQHDGKNAVSLWGVTVSWAEWRALMEERRDALAQLISEAGNLSTGFIYNLLLLSDQAERDRPEKANRRPEDALWRSRLAYRCARLPKHQQTIGKALARECGGALKQYRGAYRLPVSVLLYRQRQ</sequence>
<evidence type="ECO:0000256" key="7">
    <source>
        <dbReference type="ARBA" id="ARBA00022801"/>
    </source>
</evidence>
<dbReference type="RefSeq" id="WP_090286328.1">
    <property type="nucleotide sequence ID" value="NZ_FMWO01000048.1"/>
</dbReference>
<dbReference type="Proteomes" id="UP000198729">
    <property type="component" value="Unassembled WGS sequence"/>
</dbReference>
<evidence type="ECO:0000256" key="2">
    <source>
        <dbReference type="ARBA" id="ARBA00014333"/>
    </source>
</evidence>
<evidence type="ECO:0000256" key="11">
    <source>
        <dbReference type="ARBA" id="ARBA00032922"/>
    </source>
</evidence>
<dbReference type="EMBL" id="FMWO01000048">
    <property type="protein sequence ID" value="SCZ85642.1"/>
    <property type="molecule type" value="Genomic_DNA"/>
</dbReference>
<organism evidence="13 14">
    <name type="scientific">Nitrosomonas mobilis</name>
    <dbReference type="NCBI Taxonomy" id="51642"/>
    <lineage>
        <taxon>Bacteria</taxon>
        <taxon>Pseudomonadati</taxon>
        <taxon>Pseudomonadota</taxon>
        <taxon>Betaproteobacteria</taxon>
        <taxon>Nitrosomonadales</taxon>
        <taxon>Nitrosomonadaceae</taxon>
        <taxon>Nitrosomonas</taxon>
    </lineage>
</organism>
<dbReference type="Gene3D" id="3.30.70.270">
    <property type="match status" value="1"/>
</dbReference>
<dbReference type="InterPro" id="IPR041062">
    <property type="entry name" value="Csm1_B"/>
</dbReference>
<dbReference type="InterPro" id="IPR043128">
    <property type="entry name" value="Rev_trsase/Diguanyl_cyclase"/>
</dbReference>
<keyword evidence="8" id="KW-0269">Exonuclease</keyword>
<dbReference type="GO" id="GO:0004527">
    <property type="term" value="F:exonuclease activity"/>
    <property type="evidence" value="ECO:0007669"/>
    <property type="project" value="UniProtKB-KW"/>
</dbReference>
<keyword evidence="9" id="KW-0067">ATP-binding</keyword>
<dbReference type="Pfam" id="PF22335">
    <property type="entry name" value="Cas10-Cmr2_palm2"/>
    <property type="match status" value="1"/>
</dbReference>
<dbReference type="AlphaFoldDB" id="A0A1G5SEU8"/>
<keyword evidence="7" id="KW-0378">Hydrolase</keyword>
<evidence type="ECO:0000256" key="9">
    <source>
        <dbReference type="ARBA" id="ARBA00022840"/>
    </source>
</evidence>
<accession>A0A1G5SEU8</accession>
<dbReference type="OrthoDB" id="9768769at2"/>